<dbReference type="FunFam" id="3.20.20.10:FF:000002">
    <property type="entry name" value="Alanine racemase"/>
    <property type="match status" value="1"/>
</dbReference>
<dbReference type="KEGG" id="erl:AOC36_10745"/>
<feature type="domain" description="Alanine racemase C-terminal" evidence="7">
    <location>
        <begin position="232"/>
        <end position="353"/>
    </location>
</feature>
<evidence type="ECO:0000256" key="6">
    <source>
        <dbReference type="PIRSR" id="PIRSR600821-52"/>
    </source>
</evidence>
<evidence type="ECO:0000313" key="8">
    <source>
        <dbReference type="EMBL" id="AMC94432.1"/>
    </source>
</evidence>
<comment type="catalytic activity">
    <reaction evidence="4">
        <text>L-alanine = D-alanine</text>
        <dbReference type="Rhea" id="RHEA:20249"/>
        <dbReference type="ChEBI" id="CHEBI:57416"/>
        <dbReference type="ChEBI" id="CHEBI:57972"/>
        <dbReference type="EC" id="5.1.1.1"/>
    </reaction>
</comment>
<dbReference type="InterPro" id="IPR000821">
    <property type="entry name" value="Ala_racemase"/>
</dbReference>
<dbReference type="GO" id="GO:0009252">
    <property type="term" value="P:peptidoglycan biosynthetic process"/>
    <property type="evidence" value="ECO:0007669"/>
    <property type="project" value="TreeGrafter"/>
</dbReference>
<dbReference type="EMBL" id="CP013213">
    <property type="protein sequence ID" value="AMC94432.1"/>
    <property type="molecule type" value="Genomic_DNA"/>
</dbReference>
<dbReference type="InterPro" id="IPR029066">
    <property type="entry name" value="PLP-binding_barrel"/>
</dbReference>
<dbReference type="GO" id="GO:0030170">
    <property type="term" value="F:pyridoxal phosphate binding"/>
    <property type="evidence" value="ECO:0007669"/>
    <property type="project" value="UniProtKB-UniRule"/>
</dbReference>
<name>A0A0X8H1N9_9FIRM</name>
<dbReference type="GO" id="GO:0005829">
    <property type="term" value="C:cytosol"/>
    <property type="evidence" value="ECO:0007669"/>
    <property type="project" value="TreeGrafter"/>
</dbReference>
<dbReference type="AlphaFoldDB" id="A0A0X8H1N9"/>
<dbReference type="PANTHER" id="PTHR30511">
    <property type="entry name" value="ALANINE RACEMASE"/>
    <property type="match status" value="1"/>
</dbReference>
<dbReference type="STRING" id="1514105.AOC36_10745"/>
<dbReference type="SUPFAM" id="SSF51419">
    <property type="entry name" value="PLP-binding barrel"/>
    <property type="match status" value="1"/>
</dbReference>
<dbReference type="SUPFAM" id="SSF50621">
    <property type="entry name" value="Alanine racemase C-terminal domain-like"/>
    <property type="match status" value="1"/>
</dbReference>
<accession>A0A0X8H1N9</accession>
<evidence type="ECO:0000256" key="3">
    <source>
        <dbReference type="ARBA" id="ARBA00023235"/>
    </source>
</evidence>
<reference evidence="8 9" key="1">
    <citation type="submission" date="2015-10" db="EMBL/GenBank/DDBJ databases">
        <title>Erysipelothrix larvae sp. LV19 isolated from the larval gut of the rhinoceros beetle, Trypoxylus dichotomus.</title>
        <authorList>
            <person name="Lim S."/>
            <person name="Kim B.-C."/>
        </authorList>
    </citation>
    <scope>NUCLEOTIDE SEQUENCE [LARGE SCALE GENOMIC DNA]</scope>
    <source>
        <strain evidence="8 9">LV19</strain>
    </source>
</reference>
<dbReference type="InterPro" id="IPR020622">
    <property type="entry name" value="Ala_racemase_pyridoxalP-BS"/>
</dbReference>
<dbReference type="PROSITE" id="PS00395">
    <property type="entry name" value="ALANINE_RACEMASE"/>
    <property type="match status" value="1"/>
</dbReference>
<dbReference type="Gene3D" id="3.20.20.10">
    <property type="entry name" value="Alanine racemase"/>
    <property type="match status" value="1"/>
</dbReference>
<feature type="binding site" evidence="4 6">
    <location>
        <position position="130"/>
    </location>
    <ligand>
        <name>substrate</name>
    </ligand>
</feature>
<dbReference type="Gene3D" id="2.40.37.10">
    <property type="entry name" value="Lyase, Ornithine Decarboxylase, Chain A, domain 1"/>
    <property type="match status" value="1"/>
</dbReference>
<feature type="modified residue" description="N6-(pyridoxal phosphate)lysine" evidence="4 5">
    <location>
        <position position="36"/>
    </location>
</feature>
<keyword evidence="9" id="KW-1185">Reference proteome</keyword>
<dbReference type="Pfam" id="PF00842">
    <property type="entry name" value="Ala_racemase_C"/>
    <property type="match status" value="1"/>
</dbReference>
<evidence type="ECO:0000256" key="4">
    <source>
        <dbReference type="HAMAP-Rule" id="MF_01201"/>
    </source>
</evidence>
<sequence length="367" mass="41495">MIPTRPCIMTIDLDAITNNIKLYESVTNKTVFGVVKANAYGHGDIMIARHLESLGIRVLCVSSLDEALHLYKHGITADILIFGPTDPQAIALYHKPQFIYTLTSMEYFKRLSDDMQQVRFHIEVNTGMNRLGFKEVEEIKEVLDTTPHIIEGIYTHFSSADEVSDFTDTQAKRFESILNTLDYPFKWIHAGNSHGSISYQNPSVNAQRIGIGMYGYVEPNMFEAFSLKLKLAMKLETMIVHIDSLRKGEPVGYNRTFHADQDMLFGTLPIGYADGLNPLNQRLPFKVGKRNMPILGKICMDQTMIQVNSSDSVGDWVEIVGPNRSLYEIAQHTDTIPYVVMAQLNDRITRKYVSHGEVIATINIQNN</sequence>
<evidence type="ECO:0000256" key="5">
    <source>
        <dbReference type="PIRSR" id="PIRSR600821-50"/>
    </source>
</evidence>
<dbReference type="SMART" id="SM01005">
    <property type="entry name" value="Ala_racemase_C"/>
    <property type="match status" value="1"/>
</dbReference>
<dbReference type="InterPro" id="IPR011079">
    <property type="entry name" value="Ala_racemase_C"/>
</dbReference>
<comment type="cofactor">
    <cofactor evidence="1 4 5">
        <name>pyridoxal 5'-phosphate</name>
        <dbReference type="ChEBI" id="CHEBI:597326"/>
    </cofactor>
</comment>
<evidence type="ECO:0000256" key="1">
    <source>
        <dbReference type="ARBA" id="ARBA00001933"/>
    </source>
</evidence>
<dbReference type="Pfam" id="PF01168">
    <property type="entry name" value="Ala_racemase_N"/>
    <property type="match status" value="1"/>
</dbReference>
<dbReference type="HAMAP" id="MF_01201">
    <property type="entry name" value="Ala_racemase"/>
    <property type="match status" value="1"/>
</dbReference>
<dbReference type="PRINTS" id="PR00992">
    <property type="entry name" value="ALARACEMASE"/>
</dbReference>
<gene>
    <name evidence="8" type="ORF">AOC36_10745</name>
</gene>
<keyword evidence="3 4" id="KW-0413">Isomerase</keyword>
<dbReference type="InterPro" id="IPR009006">
    <property type="entry name" value="Ala_racemase/Decarboxylase_C"/>
</dbReference>
<dbReference type="GO" id="GO:0008784">
    <property type="term" value="F:alanine racemase activity"/>
    <property type="evidence" value="ECO:0007669"/>
    <property type="project" value="UniProtKB-UniRule"/>
</dbReference>
<dbReference type="UniPathway" id="UPA00042">
    <property type="reaction ID" value="UER00497"/>
</dbReference>
<feature type="active site" description="Proton acceptor; specific for D-alanine" evidence="4">
    <location>
        <position position="36"/>
    </location>
</feature>
<dbReference type="Proteomes" id="UP000063781">
    <property type="component" value="Chromosome"/>
</dbReference>
<evidence type="ECO:0000256" key="2">
    <source>
        <dbReference type="ARBA" id="ARBA00022898"/>
    </source>
</evidence>
<feature type="binding site" evidence="4 6">
    <location>
        <position position="300"/>
    </location>
    <ligand>
        <name>substrate</name>
    </ligand>
</feature>
<protein>
    <recommendedName>
        <fullName evidence="4">Alanine racemase</fullName>
        <ecNumber evidence="4">5.1.1.1</ecNumber>
    </recommendedName>
</protein>
<keyword evidence="2 4" id="KW-0663">Pyridoxal phosphate</keyword>
<evidence type="ECO:0000313" key="9">
    <source>
        <dbReference type="Proteomes" id="UP000063781"/>
    </source>
</evidence>
<comment type="pathway">
    <text evidence="4">Amino-acid biosynthesis; D-alanine biosynthesis; D-alanine from L-alanine: step 1/1.</text>
</comment>
<dbReference type="PANTHER" id="PTHR30511:SF0">
    <property type="entry name" value="ALANINE RACEMASE, CATABOLIC-RELATED"/>
    <property type="match status" value="1"/>
</dbReference>
<organism evidence="8 9">
    <name type="scientific">Erysipelothrix larvae</name>
    <dbReference type="NCBI Taxonomy" id="1514105"/>
    <lineage>
        <taxon>Bacteria</taxon>
        <taxon>Bacillati</taxon>
        <taxon>Bacillota</taxon>
        <taxon>Erysipelotrichia</taxon>
        <taxon>Erysipelotrichales</taxon>
        <taxon>Erysipelotrichaceae</taxon>
        <taxon>Erysipelothrix</taxon>
    </lineage>
</organism>
<dbReference type="InterPro" id="IPR001608">
    <property type="entry name" value="Ala_racemase_N"/>
</dbReference>
<dbReference type="GO" id="GO:0030632">
    <property type="term" value="P:D-alanine biosynthetic process"/>
    <property type="evidence" value="ECO:0007669"/>
    <property type="project" value="UniProtKB-UniRule"/>
</dbReference>
<comment type="similarity">
    <text evidence="4">Belongs to the alanine racemase family.</text>
</comment>
<dbReference type="NCBIfam" id="TIGR00492">
    <property type="entry name" value="alr"/>
    <property type="match status" value="1"/>
</dbReference>
<dbReference type="EC" id="5.1.1.1" evidence="4"/>
<evidence type="ECO:0000259" key="7">
    <source>
        <dbReference type="SMART" id="SM01005"/>
    </source>
</evidence>
<comment type="function">
    <text evidence="4">Catalyzes the interconversion of L-alanine and D-alanine. May also act on other amino acids.</text>
</comment>
<dbReference type="CDD" id="cd00430">
    <property type="entry name" value="PLPDE_III_AR"/>
    <property type="match status" value="1"/>
</dbReference>
<feature type="active site" description="Proton acceptor; specific for L-alanine" evidence="4">
    <location>
        <position position="253"/>
    </location>
</feature>
<proteinExistence type="inferred from homology"/>